<evidence type="ECO:0000256" key="11">
    <source>
        <dbReference type="PROSITE-ProRule" id="PRU01360"/>
    </source>
</evidence>
<feature type="domain" description="TonB-dependent receptor-like beta-barrel" evidence="14">
    <location>
        <begin position="244"/>
        <end position="758"/>
    </location>
</feature>
<evidence type="ECO:0000256" key="13">
    <source>
        <dbReference type="SAM" id="SignalP"/>
    </source>
</evidence>
<dbReference type="PROSITE" id="PS52016">
    <property type="entry name" value="TONB_DEPENDENT_REC_3"/>
    <property type="match status" value="1"/>
</dbReference>
<evidence type="ECO:0000259" key="15">
    <source>
        <dbReference type="Pfam" id="PF07715"/>
    </source>
</evidence>
<feature type="signal peptide" evidence="13">
    <location>
        <begin position="1"/>
        <end position="19"/>
    </location>
</feature>
<evidence type="ECO:0000313" key="16">
    <source>
        <dbReference type="EMBL" id="MCF2563959.1"/>
    </source>
</evidence>
<keyword evidence="17" id="KW-1185">Reference proteome</keyword>
<dbReference type="PANTHER" id="PTHR32552:SF81">
    <property type="entry name" value="TONB-DEPENDENT OUTER MEMBRANE RECEPTOR"/>
    <property type="match status" value="1"/>
</dbReference>
<keyword evidence="9 11" id="KW-0472">Membrane</keyword>
<dbReference type="InterPro" id="IPR036942">
    <property type="entry name" value="Beta-barrel_TonB_sf"/>
</dbReference>
<evidence type="ECO:0000256" key="8">
    <source>
        <dbReference type="ARBA" id="ARBA00023077"/>
    </source>
</evidence>
<keyword evidence="2 11" id="KW-0813">Transport</keyword>
<dbReference type="EMBL" id="JADYTN010000014">
    <property type="protein sequence ID" value="MCF2563959.1"/>
    <property type="molecule type" value="Genomic_DNA"/>
</dbReference>
<dbReference type="Gene3D" id="2.40.170.20">
    <property type="entry name" value="TonB-dependent receptor, beta-barrel domain"/>
    <property type="match status" value="2"/>
</dbReference>
<evidence type="ECO:0000256" key="9">
    <source>
        <dbReference type="ARBA" id="ARBA00023136"/>
    </source>
</evidence>
<evidence type="ECO:0000256" key="4">
    <source>
        <dbReference type="ARBA" id="ARBA00022496"/>
    </source>
</evidence>
<keyword evidence="4" id="KW-0410">Iron transport</keyword>
<evidence type="ECO:0000256" key="3">
    <source>
        <dbReference type="ARBA" id="ARBA00022452"/>
    </source>
</evidence>
<dbReference type="Pfam" id="PF07715">
    <property type="entry name" value="Plug"/>
    <property type="match status" value="1"/>
</dbReference>
<keyword evidence="7" id="KW-0406">Ion transport</keyword>
<keyword evidence="10 11" id="KW-0998">Cell outer membrane</keyword>
<keyword evidence="16" id="KW-0675">Receptor</keyword>
<evidence type="ECO:0000256" key="6">
    <source>
        <dbReference type="ARBA" id="ARBA00023004"/>
    </source>
</evidence>
<keyword evidence="6" id="KW-0408">Iron</keyword>
<comment type="caution">
    <text evidence="16">The sequence shown here is derived from an EMBL/GenBank/DDBJ whole genome shotgun (WGS) entry which is preliminary data.</text>
</comment>
<reference evidence="16 17" key="1">
    <citation type="submission" date="2020-12" db="EMBL/GenBank/DDBJ databases">
        <title>Whole genome sequences of gut porcine anaerobes.</title>
        <authorList>
            <person name="Kubasova T."/>
            <person name="Jahodarova E."/>
            <person name="Rychlik I."/>
        </authorList>
    </citation>
    <scope>NUCLEOTIDE SEQUENCE [LARGE SCALE GENOMIC DNA]</scope>
    <source>
        <strain evidence="16 17">An925</strain>
    </source>
</reference>
<organism evidence="16 17">
    <name type="scientific">Xylanibacter brevis</name>
    <dbReference type="NCBI Taxonomy" id="83231"/>
    <lineage>
        <taxon>Bacteria</taxon>
        <taxon>Pseudomonadati</taxon>
        <taxon>Bacteroidota</taxon>
        <taxon>Bacteroidia</taxon>
        <taxon>Bacteroidales</taxon>
        <taxon>Prevotellaceae</taxon>
        <taxon>Xylanibacter</taxon>
    </lineage>
</organism>
<keyword evidence="13" id="KW-0732">Signal</keyword>
<accession>A0ABS9CIF6</accession>
<evidence type="ECO:0000256" key="7">
    <source>
        <dbReference type="ARBA" id="ARBA00023065"/>
    </source>
</evidence>
<dbReference type="InterPro" id="IPR000531">
    <property type="entry name" value="Beta-barrel_TonB"/>
</dbReference>
<dbReference type="InterPro" id="IPR012910">
    <property type="entry name" value="Plug_dom"/>
</dbReference>
<dbReference type="Proteomes" id="UP001200470">
    <property type="component" value="Unassembled WGS sequence"/>
</dbReference>
<dbReference type="PANTHER" id="PTHR32552">
    <property type="entry name" value="FERRICHROME IRON RECEPTOR-RELATED"/>
    <property type="match status" value="1"/>
</dbReference>
<comment type="similarity">
    <text evidence="11 12">Belongs to the TonB-dependent receptor family.</text>
</comment>
<dbReference type="Pfam" id="PF00593">
    <property type="entry name" value="TonB_dep_Rec_b-barrel"/>
    <property type="match status" value="1"/>
</dbReference>
<evidence type="ECO:0000313" key="17">
    <source>
        <dbReference type="Proteomes" id="UP001200470"/>
    </source>
</evidence>
<protein>
    <submittedName>
        <fullName evidence="16">TonB-dependent receptor</fullName>
    </submittedName>
</protein>
<dbReference type="InterPro" id="IPR039426">
    <property type="entry name" value="TonB-dep_rcpt-like"/>
</dbReference>
<keyword evidence="8 12" id="KW-0798">TonB box</keyword>
<evidence type="ECO:0000259" key="14">
    <source>
        <dbReference type="Pfam" id="PF00593"/>
    </source>
</evidence>
<name>A0ABS9CIF6_9BACT</name>
<dbReference type="SUPFAM" id="SSF56935">
    <property type="entry name" value="Porins"/>
    <property type="match status" value="1"/>
</dbReference>
<evidence type="ECO:0000256" key="2">
    <source>
        <dbReference type="ARBA" id="ARBA00022448"/>
    </source>
</evidence>
<proteinExistence type="inferred from homology"/>
<feature type="domain" description="TonB-dependent receptor plug" evidence="15">
    <location>
        <begin position="49"/>
        <end position="152"/>
    </location>
</feature>
<feature type="chain" id="PRO_5046782310" evidence="13">
    <location>
        <begin position="20"/>
        <end position="796"/>
    </location>
</feature>
<keyword evidence="3 11" id="KW-1134">Transmembrane beta strand</keyword>
<evidence type="ECO:0000256" key="12">
    <source>
        <dbReference type="RuleBase" id="RU003357"/>
    </source>
</evidence>
<comment type="subcellular location">
    <subcellularLocation>
        <location evidence="1 11">Cell outer membrane</location>
        <topology evidence="1 11">Multi-pass membrane protein</topology>
    </subcellularLocation>
</comment>
<evidence type="ECO:0000256" key="10">
    <source>
        <dbReference type="ARBA" id="ARBA00023237"/>
    </source>
</evidence>
<evidence type="ECO:0000256" key="1">
    <source>
        <dbReference type="ARBA" id="ARBA00004571"/>
    </source>
</evidence>
<keyword evidence="5 11" id="KW-0812">Transmembrane</keyword>
<evidence type="ECO:0000256" key="5">
    <source>
        <dbReference type="ARBA" id="ARBA00022692"/>
    </source>
</evidence>
<gene>
    <name evidence="16" type="ORF">I6E12_07520</name>
</gene>
<sequence length="796" mass="89407">MRNKSLFIILLLWPAVSKAESLNIPSDSSRVYDLDEVVVVSQPKDTYRLRQQPLASTVIGRDQLVDHGMGDIRDVSAFVPSLAMPAYGSRFTSSIYVRGIGSRVNSPSMGVYVDNIPLSNKTAFNTHLYQTDRVDVLRGPQGTLYGMNAEGGLVRIYSKSPFSHQGTALKLGLGTAFYRNVEVAHSQQLSSKAAFSLAGFYQGTNGFYRNTQTDRSADKMDEAGGRFRLMLRPSAHWNIDFISDYQYVRQNANPYGVLHLDNNRVDAPSQNEQSCYQRNLLTNGLHIQYSGAGFIMQSTTSWQFLRDRLLMDADYSPSDFFKVDQRQLSNSLSQEFTIKSANKSRWHWTNGVFLAHEWLKTTAPNTFGQAFSQQMGSRIGNMIYGQIFRSLADRMGETAAAAMIERLGGVHVNMGLWVPSSFHTPQSNIGIFHESNIEIAEHLTATVGLRYDYSRNSISYDTSGQANMDFSIMGSAAKVKMVSPFVNQEHSSFQQLLPKFGLLYRWSNGSNIYTTVTKGYRSGGFNIQLFSDIIQTDVQNNLRGALQQAMEARKDIEVNISHTDEEYATLLEGIRFKPEESWNYEAGAHLNLFGNTVQADLAAYYMQIRNQQLSVFSSDYGYGRKMVNAGRSYSCGLELAVRGQALSDHLSWAATYAYTHAAFKDYTSNDNATGEAVDYCGKRVPFVPEHSFSLLADYRVDLHHDNFKAIIFGADLNGLGSIYWDEMNTYQQQVYALLGAHIGVQLECCHVNLWARNLTNTHYNTFAFQSKATGESLYFAQRGNPFQLGIDFGWNF</sequence>